<name>A0A8D8ACR3_CULPI</name>
<evidence type="ECO:0000313" key="1">
    <source>
        <dbReference type="EMBL" id="CAG6454577.1"/>
    </source>
</evidence>
<sequence length="118" mass="13552">MHFTFASQIPPWWGALGGLKFQVIPLGWQNASTFSCRIWDRSNSTNSDSSRFPPRKFVPLSEYSSDGVPRRFTNRCRAARNPSVVREPTNSRCTALIAMHTKRHTYTFTFDLIRPTLT</sequence>
<accession>A0A8D8ACR3</accession>
<dbReference type="AlphaFoldDB" id="A0A8D8ACR3"/>
<protein>
    <submittedName>
        <fullName evidence="1">(northern house mosquito) hypothetical protein</fullName>
    </submittedName>
</protein>
<dbReference type="EMBL" id="HBUE01026634">
    <property type="protein sequence ID" value="CAG6454577.1"/>
    <property type="molecule type" value="Transcribed_RNA"/>
</dbReference>
<reference evidence="1" key="1">
    <citation type="submission" date="2021-05" db="EMBL/GenBank/DDBJ databases">
        <authorList>
            <person name="Alioto T."/>
            <person name="Alioto T."/>
            <person name="Gomez Garrido J."/>
        </authorList>
    </citation>
    <scope>NUCLEOTIDE SEQUENCE</scope>
</reference>
<organism evidence="1">
    <name type="scientific">Culex pipiens</name>
    <name type="common">House mosquito</name>
    <dbReference type="NCBI Taxonomy" id="7175"/>
    <lineage>
        <taxon>Eukaryota</taxon>
        <taxon>Metazoa</taxon>
        <taxon>Ecdysozoa</taxon>
        <taxon>Arthropoda</taxon>
        <taxon>Hexapoda</taxon>
        <taxon>Insecta</taxon>
        <taxon>Pterygota</taxon>
        <taxon>Neoptera</taxon>
        <taxon>Endopterygota</taxon>
        <taxon>Diptera</taxon>
        <taxon>Nematocera</taxon>
        <taxon>Culicoidea</taxon>
        <taxon>Culicidae</taxon>
        <taxon>Culicinae</taxon>
        <taxon>Culicini</taxon>
        <taxon>Culex</taxon>
        <taxon>Culex</taxon>
    </lineage>
</organism>
<proteinExistence type="predicted"/>